<organism evidence="1 2">
    <name type="scientific">Clostridium tagluense</name>
    <dbReference type="NCBI Taxonomy" id="360422"/>
    <lineage>
        <taxon>Bacteria</taxon>
        <taxon>Bacillati</taxon>
        <taxon>Bacillota</taxon>
        <taxon>Clostridia</taxon>
        <taxon>Eubacteriales</taxon>
        <taxon>Clostridiaceae</taxon>
        <taxon>Clostridium</taxon>
    </lineage>
</organism>
<dbReference type="AlphaFoldDB" id="A0A401USZ2"/>
<evidence type="ECO:0000313" key="2">
    <source>
        <dbReference type="Proteomes" id="UP000287872"/>
    </source>
</evidence>
<evidence type="ECO:0000313" key="1">
    <source>
        <dbReference type="EMBL" id="GCD12626.1"/>
    </source>
</evidence>
<sequence>MKIVMGWNQNENLRICGTPTNLYVLDGDKKIQLCTGDEVLVLTLGSQKLAIVVEYNGIVGTYTNKEVYFHYETENKNNKIVKKGITLVRSYKEYKDGDEVAKGRKCGGFIVKNNY</sequence>
<name>A0A401USZ2_9CLOT</name>
<dbReference type="RefSeq" id="WP_125005460.1">
    <property type="nucleotide sequence ID" value="NZ_BHYK01000037.1"/>
</dbReference>
<reference evidence="1 2" key="1">
    <citation type="submission" date="2018-11" db="EMBL/GenBank/DDBJ databases">
        <title>Genome sequencing and assembly of Clostridium tagluense strain A121.</title>
        <authorList>
            <person name="Murakami T."/>
            <person name="Segawa T."/>
            <person name="Shcherbakova V.A."/>
            <person name="Mori H."/>
            <person name="Yoshimura Y."/>
        </authorList>
    </citation>
    <scope>NUCLEOTIDE SEQUENCE [LARGE SCALE GENOMIC DNA]</scope>
    <source>
        <strain evidence="1 2">A121</strain>
    </source>
</reference>
<proteinExistence type="predicted"/>
<comment type="caution">
    <text evidence="1">The sequence shown here is derived from an EMBL/GenBank/DDBJ whole genome shotgun (WGS) entry which is preliminary data.</text>
</comment>
<gene>
    <name evidence="1" type="ORF">Ctaglu_42490</name>
</gene>
<accession>A0A401USZ2</accession>
<keyword evidence="2" id="KW-1185">Reference proteome</keyword>
<dbReference type="EMBL" id="BHYK01000037">
    <property type="protein sequence ID" value="GCD12626.1"/>
    <property type="molecule type" value="Genomic_DNA"/>
</dbReference>
<dbReference type="Proteomes" id="UP000287872">
    <property type="component" value="Unassembled WGS sequence"/>
</dbReference>
<protein>
    <submittedName>
        <fullName evidence="1">Uncharacterized protein</fullName>
    </submittedName>
</protein>